<dbReference type="InterPro" id="IPR011766">
    <property type="entry name" value="TPP_enzyme_TPP-bd"/>
</dbReference>
<dbReference type="Pfam" id="PF02775">
    <property type="entry name" value="TPP_enzyme_C"/>
    <property type="match status" value="1"/>
</dbReference>
<keyword evidence="3 4" id="KW-0786">Thiamine pyrophosphate</keyword>
<dbReference type="Gene3D" id="3.40.50.1220">
    <property type="entry name" value="TPP-binding domain"/>
    <property type="match status" value="1"/>
</dbReference>
<comment type="caution">
    <text evidence="8">The sequence shown here is derived from an EMBL/GenBank/DDBJ whole genome shotgun (WGS) entry which is preliminary data.</text>
</comment>
<evidence type="ECO:0000259" key="6">
    <source>
        <dbReference type="Pfam" id="PF02775"/>
    </source>
</evidence>
<dbReference type="GO" id="GO:0050660">
    <property type="term" value="F:flavin adenine dinucleotide binding"/>
    <property type="evidence" value="ECO:0007669"/>
    <property type="project" value="TreeGrafter"/>
</dbReference>
<name>A0A3A4NFT6_ABYX5</name>
<dbReference type="InterPro" id="IPR045229">
    <property type="entry name" value="TPP_enz"/>
</dbReference>
<evidence type="ECO:0000256" key="4">
    <source>
        <dbReference type="RuleBase" id="RU362132"/>
    </source>
</evidence>
<feature type="domain" description="Thiamine pyrophosphate enzyme TPP-binding" evidence="6">
    <location>
        <begin position="385"/>
        <end position="533"/>
    </location>
</feature>
<proteinExistence type="inferred from homology"/>
<dbReference type="GO" id="GO:0003984">
    <property type="term" value="F:acetolactate synthase activity"/>
    <property type="evidence" value="ECO:0007669"/>
    <property type="project" value="TreeGrafter"/>
</dbReference>
<evidence type="ECO:0000256" key="1">
    <source>
        <dbReference type="ARBA" id="ARBA00001964"/>
    </source>
</evidence>
<dbReference type="Pfam" id="PF02776">
    <property type="entry name" value="TPP_enzyme_N"/>
    <property type="match status" value="1"/>
</dbReference>
<feature type="domain" description="Thiamine pyrophosphate enzyme N-terminal TPP-binding" evidence="7">
    <location>
        <begin position="4"/>
        <end position="118"/>
    </location>
</feature>
<dbReference type="InterPro" id="IPR029035">
    <property type="entry name" value="DHS-like_NAD/FAD-binding_dom"/>
</dbReference>
<dbReference type="GO" id="GO:0000287">
    <property type="term" value="F:magnesium ion binding"/>
    <property type="evidence" value="ECO:0007669"/>
    <property type="project" value="InterPro"/>
</dbReference>
<evidence type="ECO:0000259" key="7">
    <source>
        <dbReference type="Pfam" id="PF02776"/>
    </source>
</evidence>
<dbReference type="SUPFAM" id="SSF52518">
    <property type="entry name" value="Thiamin diphosphate-binding fold (THDP-binding)"/>
    <property type="match status" value="2"/>
</dbReference>
<evidence type="ECO:0000313" key="9">
    <source>
        <dbReference type="Proteomes" id="UP000265882"/>
    </source>
</evidence>
<feature type="domain" description="Thiamine pyrophosphate enzyme central" evidence="5">
    <location>
        <begin position="193"/>
        <end position="324"/>
    </location>
</feature>
<dbReference type="InterPro" id="IPR012001">
    <property type="entry name" value="Thiamin_PyroP_enz_TPP-bd_dom"/>
</dbReference>
<dbReference type="Pfam" id="PF00205">
    <property type="entry name" value="TPP_enzyme_M"/>
    <property type="match status" value="1"/>
</dbReference>
<dbReference type="Gene3D" id="3.40.50.970">
    <property type="match status" value="2"/>
</dbReference>
<comment type="similarity">
    <text evidence="2 4">Belongs to the TPP enzyme family.</text>
</comment>
<evidence type="ECO:0000259" key="5">
    <source>
        <dbReference type="Pfam" id="PF00205"/>
    </source>
</evidence>
<reference evidence="8 9" key="1">
    <citation type="journal article" date="2017" name="ISME J.">
        <title>Energy and carbon metabolisms in a deep terrestrial subsurface fluid microbial community.</title>
        <authorList>
            <person name="Momper L."/>
            <person name="Jungbluth S.P."/>
            <person name="Lee M.D."/>
            <person name="Amend J.P."/>
        </authorList>
    </citation>
    <scope>NUCLEOTIDE SEQUENCE [LARGE SCALE GENOMIC DNA]</scope>
    <source>
        <strain evidence="8">SURF_5</strain>
    </source>
</reference>
<dbReference type="PANTHER" id="PTHR18968">
    <property type="entry name" value="THIAMINE PYROPHOSPHATE ENZYMES"/>
    <property type="match status" value="1"/>
</dbReference>
<dbReference type="CDD" id="cd07035">
    <property type="entry name" value="TPP_PYR_POX_like"/>
    <property type="match status" value="1"/>
</dbReference>
<dbReference type="GO" id="GO:0030976">
    <property type="term" value="F:thiamine pyrophosphate binding"/>
    <property type="evidence" value="ECO:0007669"/>
    <property type="project" value="InterPro"/>
</dbReference>
<sequence>MSKMTGGALAARVLKNDGVKFLFGLVGGHIYPIMEGCVEEGIRVIDVRHEESAAHMAEGWALATGKPGVCIGTAGPGFTNMLTGIANSFAGGTPILAMAGHASIHEFDTGALQDFNQIDVVKPMTKFARTVYQGNRIPEYMGMALRHATGGRPGPAFIEIPMDQAFGEVDADSVYLPDCHRMQSPPAGNPSEVERALALIAKAKKPVIIAGGGIWWSQAYKELQEFVEKTGIPVYTRSSARGSVPDDHPLCMGPGFTFDPSFRNTLNESDLLIMLSTRFGFTFNAQFLPQSLKMIRVDIEPAELCTGRTPDVGIAGDVKLVLRQFISGVKKVSFHEWAAQLKEARKQMRQMFEPMFTSDQIPIHPLRLCREITPFIDKNTILCTDGGDMCVWGNLALPAVGPGQFISLVSSIFGCLGVGIPYAIAAKLAHPEKKVIVTTGDGSFGLTLMEFDTALRHNVPFVAVIGNDACWGMIERPLRNRKGITVGCRLAPRRYDKIIEAMGGHGEFVERPQDIGPAIQRALDSGLPACVNVMIDPEIGPGLQEM</sequence>
<dbReference type="InterPro" id="IPR012000">
    <property type="entry name" value="Thiamin_PyroP_enz_cen_dom"/>
</dbReference>
<dbReference type="EMBL" id="QZKU01000084">
    <property type="protein sequence ID" value="RJP19808.1"/>
    <property type="molecule type" value="Genomic_DNA"/>
</dbReference>
<gene>
    <name evidence="8" type="ORF">C4520_12020</name>
</gene>
<accession>A0A3A4NFT6</accession>
<protein>
    <submittedName>
        <fullName evidence="8">Thiamine pyrophosphate-binding protein</fullName>
    </submittedName>
</protein>
<evidence type="ECO:0000313" key="8">
    <source>
        <dbReference type="EMBL" id="RJP19808.1"/>
    </source>
</evidence>
<dbReference type="GO" id="GO:0009099">
    <property type="term" value="P:L-valine biosynthetic process"/>
    <property type="evidence" value="ECO:0007669"/>
    <property type="project" value="TreeGrafter"/>
</dbReference>
<dbReference type="GO" id="GO:0005948">
    <property type="term" value="C:acetolactate synthase complex"/>
    <property type="evidence" value="ECO:0007669"/>
    <property type="project" value="TreeGrafter"/>
</dbReference>
<dbReference type="Proteomes" id="UP000265882">
    <property type="component" value="Unassembled WGS sequence"/>
</dbReference>
<dbReference type="GO" id="GO:0009097">
    <property type="term" value="P:isoleucine biosynthetic process"/>
    <property type="evidence" value="ECO:0007669"/>
    <property type="project" value="TreeGrafter"/>
</dbReference>
<dbReference type="SUPFAM" id="SSF52467">
    <property type="entry name" value="DHS-like NAD/FAD-binding domain"/>
    <property type="match status" value="1"/>
</dbReference>
<dbReference type="InterPro" id="IPR029061">
    <property type="entry name" value="THDP-binding"/>
</dbReference>
<dbReference type="CDD" id="cd02004">
    <property type="entry name" value="TPP_BZL_OCoD_HPCL"/>
    <property type="match status" value="1"/>
</dbReference>
<dbReference type="PANTHER" id="PTHR18968:SF166">
    <property type="entry name" value="2-HYDROXYACYL-COA LYASE 2"/>
    <property type="match status" value="1"/>
</dbReference>
<dbReference type="AlphaFoldDB" id="A0A3A4NFT6"/>
<evidence type="ECO:0000256" key="3">
    <source>
        <dbReference type="ARBA" id="ARBA00023052"/>
    </source>
</evidence>
<dbReference type="FunFam" id="3.40.50.970:FF:000007">
    <property type="entry name" value="Acetolactate synthase"/>
    <property type="match status" value="1"/>
</dbReference>
<organism evidence="8 9">
    <name type="scientific">Abyssobacteria bacterium (strain SURF_5)</name>
    <dbReference type="NCBI Taxonomy" id="2093360"/>
    <lineage>
        <taxon>Bacteria</taxon>
        <taxon>Pseudomonadati</taxon>
        <taxon>Candidatus Hydrogenedentota</taxon>
        <taxon>Candidatus Abyssobacteria</taxon>
    </lineage>
</organism>
<comment type="cofactor">
    <cofactor evidence="1">
        <name>thiamine diphosphate</name>
        <dbReference type="ChEBI" id="CHEBI:58937"/>
    </cofactor>
</comment>
<evidence type="ECO:0000256" key="2">
    <source>
        <dbReference type="ARBA" id="ARBA00007812"/>
    </source>
</evidence>